<evidence type="ECO:0000256" key="1">
    <source>
        <dbReference type="SAM" id="MobiDB-lite"/>
    </source>
</evidence>
<reference evidence="2" key="1">
    <citation type="submission" date="2021-01" db="EMBL/GenBank/DDBJ databases">
        <title>Adiantum capillus-veneris genome.</title>
        <authorList>
            <person name="Fang Y."/>
            <person name="Liao Q."/>
        </authorList>
    </citation>
    <scope>NUCLEOTIDE SEQUENCE</scope>
    <source>
        <strain evidence="2">H3</strain>
        <tissue evidence="2">Leaf</tissue>
    </source>
</reference>
<sequence>MDSDDTDSDNNSSIEEYYEIDHTPNQRKIHEMQRKRHISTYPYEYEDEKGNFYQVVKKACQNVDPPSVVLPLPRFSHGNGKLTLLDDYGNEYEMVQLPKSIEHSGKGEDPSSMSPLRASLGVPPSFDQAKTQATNDSHAPMSPISKVIEERTNQVNKYSHIKITLVFEKTIVFVSANVDPKRSQSIVSYEVWEALGKPTLTPLEPQDRECMESIILKVKIQLQPMYCTFHLANPCRTAEHVTLGWYWMCRTDYQEDKKDNAYTVKERSTKQPKSVQESISSECFFNGNGNSHSGSTTINKEGHIQGACDASDYDHSRRPF</sequence>
<feature type="compositionally biased region" description="Basic and acidic residues" evidence="1">
    <location>
        <begin position="19"/>
        <end position="32"/>
    </location>
</feature>
<dbReference type="EMBL" id="JABFUD020000021">
    <property type="protein sequence ID" value="KAI5063469.1"/>
    <property type="molecule type" value="Genomic_DNA"/>
</dbReference>
<name>A0A9D4U8J0_ADICA</name>
<evidence type="ECO:0000313" key="2">
    <source>
        <dbReference type="EMBL" id="KAI5063469.1"/>
    </source>
</evidence>
<keyword evidence="3" id="KW-1185">Reference proteome</keyword>
<dbReference type="AlphaFoldDB" id="A0A9D4U8J0"/>
<dbReference type="Proteomes" id="UP000886520">
    <property type="component" value="Chromosome 21"/>
</dbReference>
<feature type="region of interest" description="Disordered" evidence="1">
    <location>
        <begin position="102"/>
        <end position="140"/>
    </location>
</feature>
<proteinExistence type="predicted"/>
<protein>
    <submittedName>
        <fullName evidence="2">Uncharacterized protein</fullName>
    </submittedName>
</protein>
<evidence type="ECO:0000313" key="3">
    <source>
        <dbReference type="Proteomes" id="UP000886520"/>
    </source>
</evidence>
<accession>A0A9D4U8J0</accession>
<comment type="caution">
    <text evidence="2">The sequence shown here is derived from an EMBL/GenBank/DDBJ whole genome shotgun (WGS) entry which is preliminary data.</text>
</comment>
<feature type="region of interest" description="Disordered" evidence="1">
    <location>
        <begin position="1"/>
        <end position="33"/>
    </location>
</feature>
<feature type="compositionally biased region" description="Polar residues" evidence="1">
    <location>
        <begin position="128"/>
        <end position="137"/>
    </location>
</feature>
<organism evidence="2 3">
    <name type="scientific">Adiantum capillus-veneris</name>
    <name type="common">Maidenhair fern</name>
    <dbReference type="NCBI Taxonomy" id="13818"/>
    <lineage>
        <taxon>Eukaryota</taxon>
        <taxon>Viridiplantae</taxon>
        <taxon>Streptophyta</taxon>
        <taxon>Embryophyta</taxon>
        <taxon>Tracheophyta</taxon>
        <taxon>Polypodiopsida</taxon>
        <taxon>Polypodiidae</taxon>
        <taxon>Polypodiales</taxon>
        <taxon>Pteridineae</taxon>
        <taxon>Pteridaceae</taxon>
        <taxon>Vittarioideae</taxon>
        <taxon>Adiantum</taxon>
    </lineage>
</organism>
<gene>
    <name evidence="2" type="ORF">GOP47_0022016</name>
</gene>